<gene>
    <name evidence="3" type="primary">LOC116288812</name>
</gene>
<dbReference type="KEGG" id="aten:116288812"/>
<feature type="region of interest" description="Disordered" evidence="1">
    <location>
        <begin position="207"/>
        <end position="227"/>
    </location>
</feature>
<dbReference type="Proteomes" id="UP000515163">
    <property type="component" value="Unplaced"/>
</dbReference>
<dbReference type="AlphaFoldDB" id="A0A6P8H569"/>
<dbReference type="GeneID" id="116288812"/>
<evidence type="ECO:0000256" key="1">
    <source>
        <dbReference type="SAM" id="MobiDB-lite"/>
    </source>
</evidence>
<keyword evidence="2" id="KW-1185">Reference proteome</keyword>
<proteinExistence type="predicted"/>
<sequence>MASSADEAAALKRNVVHQTRLKLALRQLDRDKSLRIREINKDAQVFLHRLGESKKKAGLPDLKTASQTRAASAPVRQKDRQRITVNSKEQERRIATSTRPQDSNHPFVTKPSYQLANSDQRLGRFSSGRSLSTSSLCPPIKRNETPLRDHETQTPRDSAITPTLNRTRKEVRFSLPLDYADEEDKLETPRTPSPIVSKGIGLMRIKNTAQDRPSRRYSASHVRSKYL</sequence>
<feature type="compositionally biased region" description="Polar residues" evidence="1">
    <location>
        <begin position="95"/>
        <end position="120"/>
    </location>
</feature>
<dbReference type="RefSeq" id="XP_031551514.1">
    <property type="nucleotide sequence ID" value="XM_031695654.1"/>
</dbReference>
<feature type="compositionally biased region" description="Basic and acidic residues" evidence="1">
    <location>
        <begin position="76"/>
        <end position="94"/>
    </location>
</feature>
<organism evidence="2 3">
    <name type="scientific">Actinia tenebrosa</name>
    <name type="common">Australian red waratah sea anemone</name>
    <dbReference type="NCBI Taxonomy" id="6105"/>
    <lineage>
        <taxon>Eukaryota</taxon>
        <taxon>Metazoa</taxon>
        <taxon>Cnidaria</taxon>
        <taxon>Anthozoa</taxon>
        <taxon>Hexacorallia</taxon>
        <taxon>Actiniaria</taxon>
        <taxon>Actiniidae</taxon>
        <taxon>Actinia</taxon>
    </lineage>
</organism>
<name>A0A6P8H569_ACTTE</name>
<feature type="compositionally biased region" description="Basic and acidic residues" evidence="1">
    <location>
        <begin position="141"/>
        <end position="154"/>
    </location>
</feature>
<evidence type="ECO:0000313" key="3">
    <source>
        <dbReference type="RefSeq" id="XP_031551514.1"/>
    </source>
</evidence>
<feature type="region of interest" description="Disordered" evidence="1">
    <location>
        <begin position="57"/>
        <end position="159"/>
    </location>
</feature>
<accession>A0A6P8H569</accession>
<feature type="compositionally biased region" description="Low complexity" evidence="1">
    <location>
        <begin position="123"/>
        <end position="136"/>
    </location>
</feature>
<dbReference type="InParanoid" id="A0A6P8H569"/>
<dbReference type="OrthoDB" id="5965179at2759"/>
<protein>
    <submittedName>
        <fullName evidence="3">Uncharacterized protein LOC116288812</fullName>
    </submittedName>
</protein>
<reference evidence="3" key="1">
    <citation type="submission" date="2025-08" db="UniProtKB">
        <authorList>
            <consortium name="RefSeq"/>
        </authorList>
    </citation>
    <scope>IDENTIFICATION</scope>
    <source>
        <tissue evidence="3">Tentacle</tissue>
    </source>
</reference>
<evidence type="ECO:0000313" key="2">
    <source>
        <dbReference type="Proteomes" id="UP000515163"/>
    </source>
</evidence>